<feature type="transmembrane region" description="Helical" evidence="1">
    <location>
        <begin position="32"/>
        <end position="52"/>
    </location>
</feature>
<gene>
    <name evidence="2" type="ORF">GCM10009798_38640</name>
</gene>
<keyword evidence="1" id="KW-0812">Transmembrane</keyword>
<sequence length="75" mass="8377">MKPQTLATIQNLLAVVVGILSMSHWANELPLFPAMVLNVGGIVIALALIRAATRGLRWLRRPSEQRDPLAAWHRR</sequence>
<evidence type="ECO:0000313" key="3">
    <source>
        <dbReference type="Proteomes" id="UP001500571"/>
    </source>
</evidence>
<comment type="caution">
    <text evidence="2">The sequence shown here is derived from an EMBL/GenBank/DDBJ whole genome shotgun (WGS) entry which is preliminary data.</text>
</comment>
<keyword evidence="1" id="KW-1133">Transmembrane helix</keyword>
<proteinExistence type="predicted"/>
<reference evidence="2 3" key="1">
    <citation type="journal article" date="2019" name="Int. J. Syst. Evol. Microbiol.">
        <title>The Global Catalogue of Microorganisms (GCM) 10K type strain sequencing project: providing services to taxonomists for standard genome sequencing and annotation.</title>
        <authorList>
            <consortium name="The Broad Institute Genomics Platform"/>
            <consortium name="The Broad Institute Genome Sequencing Center for Infectious Disease"/>
            <person name="Wu L."/>
            <person name="Ma J."/>
        </authorList>
    </citation>
    <scope>NUCLEOTIDE SEQUENCE [LARGE SCALE GENOMIC DNA]</scope>
    <source>
        <strain evidence="2 3">JCM 15309</strain>
    </source>
</reference>
<evidence type="ECO:0000256" key="1">
    <source>
        <dbReference type="SAM" id="Phobius"/>
    </source>
</evidence>
<dbReference type="RefSeq" id="WP_344047727.1">
    <property type="nucleotide sequence ID" value="NZ_BAAAPB010000005.1"/>
</dbReference>
<keyword evidence="1" id="KW-0472">Membrane</keyword>
<name>A0ABN2RRM7_9ACTN</name>
<organism evidence="2 3">
    <name type="scientific">Nocardioides panacihumi</name>
    <dbReference type="NCBI Taxonomy" id="400774"/>
    <lineage>
        <taxon>Bacteria</taxon>
        <taxon>Bacillati</taxon>
        <taxon>Actinomycetota</taxon>
        <taxon>Actinomycetes</taxon>
        <taxon>Propionibacteriales</taxon>
        <taxon>Nocardioidaceae</taxon>
        <taxon>Nocardioides</taxon>
    </lineage>
</organism>
<dbReference type="EMBL" id="BAAAPB010000005">
    <property type="protein sequence ID" value="GAA1973701.1"/>
    <property type="molecule type" value="Genomic_DNA"/>
</dbReference>
<keyword evidence="3" id="KW-1185">Reference proteome</keyword>
<dbReference type="Proteomes" id="UP001500571">
    <property type="component" value="Unassembled WGS sequence"/>
</dbReference>
<protein>
    <submittedName>
        <fullName evidence="2">Uncharacterized protein</fullName>
    </submittedName>
</protein>
<feature type="transmembrane region" description="Helical" evidence="1">
    <location>
        <begin position="7"/>
        <end position="26"/>
    </location>
</feature>
<evidence type="ECO:0000313" key="2">
    <source>
        <dbReference type="EMBL" id="GAA1973701.1"/>
    </source>
</evidence>
<accession>A0ABN2RRM7</accession>